<dbReference type="Proteomes" id="UP000326354">
    <property type="component" value="Chromosome"/>
</dbReference>
<dbReference type="GO" id="GO:0005525">
    <property type="term" value="F:GTP binding"/>
    <property type="evidence" value="ECO:0007669"/>
    <property type="project" value="UniProtKB-UniRule"/>
</dbReference>
<dbReference type="SUPFAM" id="SSF50447">
    <property type="entry name" value="Translation proteins"/>
    <property type="match status" value="1"/>
</dbReference>
<dbReference type="FunFam" id="3.30.70.240:FF:000001">
    <property type="entry name" value="Elongation factor G"/>
    <property type="match status" value="1"/>
</dbReference>
<dbReference type="Gene3D" id="3.30.230.10">
    <property type="match status" value="1"/>
</dbReference>
<keyword evidence="4 7" id="KW-0648">Protein biosynthesis</keyword>
<dbReference type="Gene3D" id="3.30.70.240">
    <property type="match status" value="1"/>
</dbReference>
<dbReference type="CDD" id="cd16262">
    <property type="entry name" value="EFG_III"/>
    <property type="match status" value="1"/>
</dbReference>
<dbReference type="Pfam" id="PF00679">
    <property type="entry name" value="EFG_C"/>
    <property type="match status" value="1"/>
</dbReference>
<evidence type="ECO:0000256" key="3">
    <source>
        <dbReference type="ARBA" id="ARBA00022768"/>
    </source>
</evidence>
<evidence type="ECO:0000256" key="1">
    <source>
        <dbReference type="ARBA" id="ARBA00005870"/>
    </source>
</evidence>
<dbReference type="NCBIfam" id="TIGR00231">
    <property type="entry name" value="small_GTP"/>
    <property type="match status" value="1"/>
</dbReference>
<dbReference type="InterPro" id="IPR020568">
    <property type="entry name" value="Ribosomal_Su5_D2-typ_SF"/>
</dbReference>
<dbReference type="Pfam" id="PF14492">
    <property type="entry name" value="EFG_III"/>
    <property type="match status" value="1"/>
</dbReference>
<dbReference type="GO" id="GO:0032790">
    <property type="term" value="P:ribosome disassembly"/>
    <property type="evidence" value="ECO:0007669"/>
    <property type="project" value="TreeGrafter"/>
</dbReference>
<dbReference type="Gene3D" id="3.30.70.870">
    <property type="entry name" value="Elongation Factor G (Translational Gtpase), domain 3"/>
    <property type="match status" value="1"/>
</dbReference>
<dbReference type="CDD" id="cd03713">
    <property type="entry name" value="EFG_mtEFG_C"/>
    <property type="match status" value="1"/>
</dbReference>
<dbReference type="InterPro" id="IPR000795">
    <property type="entry name" value="T_Tr_GTP-bd_dom"/>
</dbReference>
<sequence length="682" mass="75557">MSEVKKIRNIGIIAHIDAGKTTTTERILFYTGKEHKMGEVHDGTATTDYMPEEREKGITITSAATTCEWNGHQINIIDTPGHVDFTAEVERSLRVLDGAIGVFCAVGGVEAQSETVWTQADRYKVPRIAYINKIDRVGADFYNVIDAICDKLGANAVPITIPHGVESNFQGVIDLIEMKYLTFCEENEGRDVTKSEIPEECLEEANEKREELINALADVDDSIIEKYMEETLVTEDVTSCLRKATLAQKVVPVLVGSSLKNKGVQTVLDATVHYLPSPLDVPPIEGIHPKTEKKEARHPSKDKDLCAFAFKTAFDKHGDLTYLRIYTGELSEGQQVYNANTGKTERVNRLWYMHADTREKCEKALPGEIIGAIGLKHTTTGNTLCKKNTPIELEKMDFPETVISKSIEPKATADKDRLLDVLKILSKDDPTFSYKSDEESGQIIMSGMGELHLEIICSRILNEHKIKANVGKPRVSYRETVASVAEAAFTFEKQFAGKNHFAYVKVKVESTEEETVEIKSKVRKNSIPEEFYNAIEEGVFSAATSGDIGGYPIINLCVTIEDVKHNVDSTDTAFNAAAFTAAKNAIQKAECVLLEPIMSLQIKTPVSYMGDVIAHLGAKRAEVGDMQVEGDSRIIMAQVPISEMFGYADTLRGLSQGRATYSMQPLKYAAVPKEIQEKMFVF</sequence>
<dbReference type="InterPro" id="IPR009022">
    <property type="entry name" value="EFG_III"/>
</dbReference>
<dbReference type="RefSeq" id="WP_151969672.1">
    <property type="nucleotide sequence ID" value="NZ_AP019860.1"/>
</dbReference>
<evidence type="ECO:0000259" key="9">
    <source>
        <dbReference type="PROSITE" id="PS51722"/>
    </source>
</evidence>
<dbReference type="Gene3D" id="2.40.30.10">
    <property type="entry name" value="Translation factors"/>
    <property type="match status" value="1"/>
</dbReference>
<evidence type="ECO:0000256" key="6">
    <source>
        <dbReference type="ARBA" id="ARBA00024731"/>
    </source>
</evidence>
<name>A0A5S9IP97_UABAM</name>
<evidence type="ECO:0000313" key="11">
    <source>
        <dbReference type="Proteomes" id="UP000326354"/>
    </source>
</evidence>
<dbReference type="InterPro" id="IPR041095">
    <property type="entry name" value="EFG_II"/>
</dbReference>
<protein>
    <recommendedName>
        <fullName evidence="7 8">Elongation factor G</fullName>
        <shortName evidence="7">EF-G</shortName>
    </recommendedName>
</protein>
<feature type="binding site" evidence="7">
    <location>
        <begin position="14"/>
        <end position="21"/>
    </location>
    <ligand>
        <name>GTP</name>
        <dbReference type="ChEBI" id="CHEBI:37565"/>
    </ligand>
</feature>
<dbReference type="SMART" id="SM00889">
    <property type="entry name" value="EFG_IV"/>
    <property type="match status" value="1"/>
</dbReference>
<dbReference type="Pfam" id="PF03144">
    <property type="entry name" value="GTP_EFTU_D2"/>
    <property type="match status" value="1"/>
</dbReference>
<dbReference type="AlphaFoldDB" id="A0A5S9IP97"/>
<dbReference type="EMBL" id="AP019860">
    <property type="protein sequence ID" value="BBM85578.1"/>
    <property type="molecule type" value="Genomic_DNA"/>
</dbReference>
<dbReference type="SUPFAM" id="SSF54211">
    <property type="entry name" value="Ribosomal protein S5 domain 2-like"/>
    <property type="match status" value="1"/>
</dbReference>
<dbReference type="PANTHER" id="PTHR43261">
    <property type="entry name" value="TRANSLATION ELONGATION FACTOR G-RELATED"/>
    <property type="match status" value="1"/>
</dbReference>
<evidence type="ECO:0000256" key="8">
    <source>
        <dbReference type="NCBIfam" id="TIGR00484"/>
    </source>
</evidence>
<dbReference type="PROSITE" id="PS00301">
    <property type="entry name" value="G_TR_1"/>
    <property type="match status" value="1"/>
</dbReference>
<dbReference type="HAMAP" id="MF_00054_B">
    <property type="entry name" value="EF_G_EF_2_B"/>
    <property type="match status" value="1"/>
</dbReference>
<evidence type="ECO:0000256" key="7">
    <source>
        <dbReference type="HAMAP-Rule" id="MF_00054"/>
    </source>
</evidence>
<dbReference type="InterPro" id="IPR009000">
    <property type="entry name" value="Transl_B-barrel_sf"/>
</dbReference>
<evidence type="ECO:0000313" key="10">
    <source>
        <dbReference type="EMBL" id="BBM85578.1"/>
    </source>
</evidence>
<dbReference type="GO" id="GO:0005737">
    <property type="term" value="C:cytoplasm"/>
    <property type="evidence" value="ECO:0007669"/>
    <property type="project" value="UniProtKB-SubCell"/>
</dbReference>
<reference evidence="10 11" key="1">
    <citation type="submission" date="2019-08" db="EMBL/GenBank/DDBJ databases">
        <title>Complete genome sequence of Candidatus Uab amorphum.</title>
        <authorList>
            <person name="Shiratori T."/>
            <person name="Suzuki S."/>
            <person name="Kakizawa Y."/>
            <person name="Ishida K."/>
        </authorList>
    </citation>
    <scope>NUCLEOTIDE SEQUENCE [LARGE SCALE GENOMIC DNA]</scope>
    <source>
        <strain evidence="10 11">SRT547</strain>
    </source>
</reference>
<comment type="subcellular location">
    <subcellularLocation>
        <location evidence="7">Cytoplasm</location>
    </subcellularLocation>
</comment>
<dbReference type="InterPro" id="IPR005517">
    <property type="entry name" value="Transl_elong_EFG/EF2_IV"/>
</dbReference>
<dbReference type="GO" id="GO:0003746">
    <property type="term" value="F:translation elongation factor activity"/>
    <property type="evidence" value="ECO:0007669"/>
    <property type="project" value="UniProtKB-UniRule"/>
</dbReference>
<accession>A0A5S9IP97</accession>
<dbReference type="Pfam" id="PF03764">
    <property type="entry name" value="EFG_IV"/>
    <property type="match status" value="1"/>
</dbReference>
<comment type="function">
    <text evidence="6 7">Catalyzes the GTP-dependent ribosomal translocation step during translation elongation. During this step, the ribosome changes from the pre-translocational (PRE) to the post-translocational (POST) state as the newly formed A-site-bound peptidyl-tRNA and P-site-bound deacylated tRNA move to the P and E sites, respectively. Catalyzes the coordinated movement of the two tRNA molecules, the mRNA and conformational changes in the ribosome.</text>
</comment>
<dbReference type="GO" id="GO:0003924">
    <property type="term" value="F:GTPase activity"/>
    <property type="evidence" value="ECO:0007669"/>
    <property type="project" value="InterPro"/>
</dbReference>
<dbReference type="InterPro" id="IPR004540">
    <property type="entry name" value="Transl_elong_EFG/EF2"/>
</dbReference>
<dbReference type="InterPro" id="IPR005225">
    <property type="entry name" value="Small_GTP-bd"/>
</dbReference>
<dbReference type="FunFam" id="2.40.30.10:FF:000006">
    <property type="entry name" value="Elongation factor G"/>
    <property type="match status" value="1"/>
</dbReference>
<feature type="binding site" evidence="7">
    <location>
        <begin position="132"/>
        <end position="135"/>
    </location>
    <ligand>
        <name>GTP</name>
        <dbReference type="ChEBI" id="CHEBI:37565"/>
    </ligand>
</feature>
<gene>
    <name evidence="7" type="primary">fusA</name>
    <name evidence="10" type="ORF">UABAM_03952</name>
</gene>
<organism evidence="10 11">
    <name type="scientific">Uabimicrobium amorphum</name>
    <dbReference type="NCBI Taxonomy" id="2596890"/>
    <lineage>
        <taxon>Bacteria</taxon>
        <taxon>Pseudomonadati</taxon>
        <taxon>Planctomycetota</taxon>
        <taxon>Candidatus Uabimicrobiia</taxon>
        <taxon>Candidatus Uabimicrobiales</taxon>
        <taxon>Candidatus Uabimicrobiaceae</taxon>
        <taxon>Candidatus Uabimicrobium</taxon>
    </lineage>
</organism>
<dbReference type="NCBIfam" id="NF009381">
    <property type="entry name" value="PRK12740.1-5"/>
    <property type="match status" value="1"/>
</dbReference>
<evidence type="ECO:0000256" key="4">
    <source>
        <dbReference type="ARBA" id="ARBA00022917"/>
    </source>
</evidence>
<dbReference type="InterPro" id="IPR035649">
    <property type="entry name" value="EFG_V"/>
</dbReference>
<comment type="similarity">
    <text evidence="1 7">Belongs to the TRAFAC class translation factor GTPase superfamily. Classic translation factor GTPase family. EF-G/EF-2 subfamily.</text>
</comment>
<keyword evidence="7" id="KW-0963">Cytoplasm</keyword>
<dbReference type="NCBIfam" id="TIGR00484">
    <property type="entry name" value="EF-G"/>
    <property type="match status" value="1"/>
</dbReference>
<dbReference type="SUPFAM" id="SSF54980">
    <property type="entry name" value="EF-G C-terminal domain-like"/>
    <property type="match status" value="2"/>
</dbReference>
<dbReference type="CDD" id="cd04088">
    <property type="entry name" value="EFG_mtEFG_II"/>
    <property type="match status" value="1"/>
</dbReference>
<dbReference type="InterPro" id="IPR004161">
    <property type="entry name" value="EFTu-like_2"/>
</dbReference>
<feature type="binding site" evidence="7">
    <location>
        <begin position="78"/>
        <end position="82"/>
    </location>
    <ligand>
        <name>GTP</name>
        <dbReference type="ChEBI" id="CHEBI:37565"/>
    </ligand>
</feature>
<dbReference type="FunFam" id="3.40.50.300:FF:000029">
    <property type="entry name" value="Elongation factor G"/>
    <property type="match status" value="1"/>
</dbReference>
<evidence type="ECO:0000256" key="2">
    <source>
        <dbReference type="ARBA" id="ARBA00022741"/>
    </source>
</evidence>
<evidence type="ECO:0000256" key="5">
    <source>
        <dbReference type="ARBA" id="ARBA00023134"/>
    </source>
</evidence>
<dbReference type="SMART" id="SM00838">
    <property type="entry name" value="EFG_C"/>
    <property type="match status" value="1"/>
</dbReference>
<dbReference type="Pfam" id="PF00009">
    <property type="entry name" value="GTP_EFTU"/>
    <property type="match status" value="1"/>
</dbReference>
<feature type="domain" description="Tr-type G" evidence="9">
    <location>
        <begin position="5"/>
        <end position="279"/>
    </location>
</feature>
<dbReference type="InterPro" id="IPR000640">
    <property type="entry name" value="EFG_V-like"/>
</dbReference>
<dbReference type="InterPro" id="IPR031157">
    <property type="entry name" value="G_TR_CS"/>
</dbReference>
<keyword evidence="5 7" id="KW-0342">GTP-binding</keyword>
<proteinExistence type="inferred from homology"/>
<dbReference type="InterPro" id="IPR035647">
    <property type="entry name" value="EFG_III/V"/>
</dbReference>
<dbReference type="InterPro" id="IPR027417">
    <property type="entry name" value="P-loop_NTPase"/>
</dbReference>
<dbReference type="OrthoDB" id="9804431at2"/>
<dbReference type="CDD" id="cd01886">
    <property type="entry name" value="EF-G"/>
    <property type="match status" value="1"/>
</dbReference>
<keyword evidence="3 7" id="KW-0251">Elongation factor</keyword>
<dbReference type="PANTHER" id="PTHR43261:SF1">
    <property type="entry name" value="RIBOSOME-RELEASING FACTOR 2, MITOCHONDRIAL"/>
    <property type="match status" value="1"/>
</dbReference>
<dbReference type="Gene3D" id="3.40.50.300">
    <property type="entry name" value="P-loop containing nucleotide triphosphate hydrolases"/>
    <property type="match status" value="1"/>
</dbReference>
<dbReference type="PROSITE" id="PS51722">
    <property type="entry name" value="G_TR_2"/>
    <property type="match status" value="1"/>
</dbReference>
<dbReference type="KEGG" id="uam:UABAM_03952"/>
<keyword evidence="2 7" id="KW-0547">Nucleotide-binding</keyword>
<keyword evidence="11" id="KW-1185">Reference proteome</keyword>
<dbReference type="PRINTS" id="PR00315">
    <property type="entry name" value="ELONGATNFCT"/>
</dbReference>
<dbReference type="SUPFAM" id="SSF52540">
    <property type="entry name" value="P-loop containing nucleoside triphosphate hydrolases"/>
    <property type="match status" value="1"/>
</dbReference>
<dbReference type="FunFam" id="3.30.70.870:FF:000001">
    <property type="entry name" value="Elongation factor G"/>
    <property type="match status" value="1"/>
</dbReference>
<dbReference type="InterPro" id="IPR014721">
    <property type="entry name" value="Ribsml_uS5_D2-typ_fold_subgr"/>
</dbReference>